<keyword evidence="2" id="KW-0813">Transport</keyword>
<gene>
    <name evidence="6" type="ORF">IEQ44_03445</name>
</gene>
<evidence type="ECO:0000256" key="5">
    <source>
        <dbReference type="SAM" id="SignalP"/>
    </source>
</evidence>
<comment type="caution">
    <text evidence="6">The sequence shown here is derived from an EMBL/GenBank/DDBJ whole genome shotgun (WGS) entry which is preliminary data.</text>
</comment>
<reference evidence="6 7" key="1">
    <citation type="submission" date="2020-10" db="EMBL/GenBank/DDBJ databases">
        <title>Nocardioides sp. isolated from sludge.</title>
        <authorList>
            <person name="Zhang X."/>
        </authorList>
    </citation>
    <scope>NUCLEOTIDE SEQUENCE [LARGE SCALE GENOMIC DNA]</scope>
    <source>
        <strain evidence="6 7">Y6</strain>
    </source>
</reference>
<dbReference type="Pfam" id="PF01297">
    <property type="entry name" value="ZnuA"/>
    <property type="match status" value="1"/>
</dbReference>
<name>A0ABR9RQ69_9ACTN</name>
<evidence type="ECO:0000313" key="6">
    <source>
        <dbReference type="EMBL" id="MBE7323706.1"/>
    </source>
</evidence>
<feature type="region of interest" description="Disordered" evidence="4">
    <location>
        <begin position="126"/>
        <end position="152"/>
    </location>
</feature>
<evidence type="ECO:0000313" key="7">
    <source>
        <dbReference type="Proteomes" id="UP000756387"/>
    </source>
</evidence>
<evidence type="ECO:0000256" key="4">
    <source>
        <dbReference type="SAM" id="MobiDB-lite"/>
    </source>
</evidence>
<evidence type="ECO:0000256" key="3">
    <source>
        <dbReference type="ARBA" id="ARBA00022729"/>
    </source>
</evidence>
<feature type="compositionally biased region" description="Basic and acidic residues" evidence="4">
    <location>
        <begin position="126"/>
        <end position="135"/>
    </location>
</feature>
<keyword evidence="3 5" id="KW-0732">Signal</keyword>
<dbReference type="InterPro" id="IPR006127">
    <property type="entry name" value="ZnuA-like"/>
</dbReference>
<feature type="chain" id="PRO_5045873198" evidence="5">
    <location>
        <begin position="25"/>
        <end position="321"/>
    </location>
</feature>
<organism evidence="6 7">
    <name type="scientific">Nocardioides malaquae</name>
    <dbReference type="NCBI Taxonomy" id="2773426"/>
    <lineage>
        <taxon>Bacteria</taxon>
        <taxon>Bacillati</taxon>
        <taxon>Actinomycetota</taxon>
        <taxon>Actinomycetes</taxon>
        <taxon>Propionibacteriales</taxon>
        <taxon>Nocardioidaceae</taxon>
        <taxon>Nocardioides</taxon>
    </lineage>
</organism>
<sequence>MPRTPRPSHALTIAVAVAATGLLASGCGAVGDEGADAELSVAAGFYPLAWVTEQVAGEHAEVVTLSRPGQDAHDAEITIGARATLAEADLVVLSSGFQPAVDAAAEDAQGQVLDAAEVLEFREVTDHSDHDHGDEEHGDEESDDGHDHGDTDPHFWLDPLLMAQLAEAVSAELGELAPDRASDFAANTDALRAELEQLDADYTETLARCERTTVVVSHDAFGYLSRYGLEFEPIAGLSPGAEPTPADLARLQRLIEDEGVTTVFNEVLASTKLTETLARDAGVETAVLDPVEGVTGDADADTDYLSLMRDNLSALSQANGC</sequence>
<proteinExistence type="inferred from homology"/>
<dbReference type="SUPFAM" id="SSF53807">
    <property type="entry name" value="Helical backbone' metal receptor"/>
    <property type="match status" value="1"/>
</dbReference>
<dbReference type="InterPro" id="IPR050492">
    <property type="entry name" value="Bact_metal-bind_prot9"/>
</dbReference>
<dbReference type="RefSeq" id="WP_193637007.1">
    <property type="nucleotide sequence ID" value="NZ_JADCSA010000002.1"/>
</dbReference>
<dbReference type="PROSITE" id="PS51257">
    <property type="entry name" value="PROKAR_LIPOPROTEIN"/>
    <property type="match status" value="1"/>
</dbReference>
<protein>
    <submittedName>
        <fullName evidence="6">Zinc ABC transporter substrate-binding protein</fullName>
    </submittedName>
</protein>
<dbReference type="PANTHER" id="PTHR42953">
    <property type="entry name" value="HIGH-AFFINITY ZINC UPTAKE SYSTEM PROTEIN ZNUA-RELATED"/>
    <property type="match status" value="1"/>
</dbReference>
<comment type="similarity">
    <text evidence="1">Belongs to the bacterial solute-binding protein 9 family.</text>
</comment>
<feature type="signal peptide" evidence="5">
    <location>
        <begin position="1"/>
        <end position="24"/>
    </location>
</feature>
<evidence type="ECO:0000256" key="1">
    <source>
        <dbReference type="ARBA" id="ARBA00011028"/>
    </source>
</evidence>
<dbReference type="Proteomes" id="UP000756387">
    <property type="component" value="Unassembled WGS sequence"/>
</dbReference>
<keyword evidence="7" id="KW-1185">Reference proteome</keyword>
<dbReference type="EMBL" id="JADCSA010000002">
    <property type="protein sequence ID" value="MBE7323706.1"/>
    <property type="molecule type" value="Genomic_DNA"/>
</dbReference>
<dbReference type="Gene3D" id="3.40.50.1980">
    <property type="entry name" value="Nitrogenase molybdenum iron protein domain"/>
    <property type="match status" value="2"/>
</dbReference>
<dbReference type="PANTHER" id="PTHR42953:SF3">
    <property type="entry name" value="HIGH-AFFINITY ZINC UPTAKE SYSTEM PROTEIN ZNUA"/>
    <property type="match status" value="1"/>
</dbReference>
<evidence type="ECO:0000256" key="2">
    <source>
        <dbReference type="ARBA" id="ARBA00022448"/>
    </source>
</evidence>
<accession>A0ABR9RQ69</accession>